<name>X1TR42_9ZZZZ</name>
<organism evidence="1">
    <name type="scientific">marine sediment metagenome</name>
    <dbReference type="NCBI Taxonomy" id="412755"/>
    <lineage>
        <taxon>unclassified sequences</taxon>
        <taxon>metagenomes</taxon>
        <taxon>ecological metagenomes</taxon>
    </lineage>
</organism>
<evidence type="ECO:0000313" key="1">
    <source>
        <dbReference type="EMBL" id="GAI90015.1"/>
    </source>
</evidence>
<dbReference type="AlphaFoldDB" id="X1TR42"/>
<sequence>MGQRKGRPRTGIKPNTSIRVDLDILHQARIAAVTQKKTLGRWLEEAIMEKIEREQGRKEG</sequence>
<gene>
    <name evidence="1" type="ORF">S12H4_36270</name>
</gene>
<dbReference type="EMBL" id="BARW01021609">
    <property type="protein sequence ID" value="GAI90015.1"/>
    <property type="molecule type" value="Genomic_DNA"/>
</dbReference>
<comment type="caution">
    <text evidence="1">The sequence shown here is derived from an EMBL/GenBank/DDBJ whole genome shotgun (WGS) entry which is preliminary data.</text>
</comment>
<protein>
    <recommendedName>
        <fullName evidence="2">Toxin-antitoxin system HicB family antitoxin</fullName>
    </recommendedName>
</protein>
<accession>X1TR42</accession>
<reference evidence="1" key="1">
    <citation type="journal article" date="2014" name="Front. Microbiol.">
        <title>High frequency of phylogenetically diverse reductive dehalogenase-homologous genes in deep subseafloor sedimentary metagenomes.</title>
        <authorList>
            <person name="Kawai M."/>
            <person name="Futagami T."/>
            <person name="Toyoda A."/>
            <person name="Takaki Y."/>
            <person name="Nishi S."/>
            <person name="Hori S."/>
            <person name="Arai W."/>
            <person name="Tsubouchi T."/>
            <person name="Morono Y."/>
            <person name="Uchiyama I."/>
            <person name="Ito T."/>
            <person name="Fujiyama A."/>
            <person name="Inagaki F."/>
            <person name="Takami H."/>
        </authorList>
    </citation>
    <scope>NUCLEOTIDE SEQUENCE</scope>
    <source>
        <strain evidence="1">Expedition CK06-06</strain>
    </source>
</reference>
<evidence type="ECO:0008006" key="2">
    <source>
        <dbReference type="Google" id="ProtNLM"/>
    </source>
</evidence>
<proteinExistence type="predicted"/>